<evidence type="ECO:0000313" key="1">
    <source>
        <dbReference type="EMBL" id="QKD44904.1"/>
    </source>
</evidence>
<name>A0A858ZW35_9BURK</name>
<sequence length="361" mass="40372">MTSPVPELKILVVEDEDSKISEWQDAIAAHNADEENKGFRIQMTTSKNVTDAKRQLDLHRLDAVVVDLRLQVEPGVADNNSQGNDLVRHILEVQPLGVVVYTGQQADADTASYDCPQVRVMDKADGMEQVFTWLGENKDVFLRLRGAKSAFNRETARVFFRSIWPRWSHWTSSTVQGADLTEVVARHVVAHVHDSMLNAGGDATHPEEAYFVPPLKARLDTGDLVQYDGGTWIVVTPRCDLANQGKVATILLAFCEDISAKWKELEASGNANKAEKEMKRLIQHEGMPKQHFLHPMRDAAGQARGPWMVQFHHLKAIAAEQAFNELTPLRFASLSPLFIPSLVERFGAYFSRIGTPDYSSD</sequence>
<accession>A0A858ZW35</accession>
<dbReference type="Proteomes" id="UP000500755">
    <property type="component" value="Chromosome"/>
</dbReference>
<dbReference type="GO" id="GO:0016301">
    <property type="term" value="F:kinase activity"/>
    <property type="evidence" value="ECO:0007669"/>
    <property type="project" value="UniProtKB-KW"/>
</dbReference>
<proteinExistence type="predicted"/>
<dbReference type="EMBL" id="CP051298">
    <property type="protein sequence ID" value="QKD44904.1"/>
    <property type="molecule type" value="Genomic_DNA"/>
</dbReference>
<organism evidence="1 2">
    <name type="scientific">Alicycliphilus denitrificans</name>
    <dbReference type="NCBI Taxonomy" id="179636"/>
    <lineage>
        <taxon>Bacteria</taxon>
        <taxon>Pseudomonadati</taxon>
        <taxon>Pseudomonadota</taxon>
        <taxon>Betaproteobacteria</taxon>
        <taxon>Burkholderiales</taxon>
        <taxon>Comamonadaceae</taxon>
        <taxon>Alicycliphilus</taxon>
    </lineage>
</organism>
<gene>
    <name evidence="1" type="ORF">HF896_15385</name>
</gene>
<reference evidence="1 2" key="1">
    <citation type="submission" date="2020-05" db="EMBL/GenBank/DDBJ databases">
        <title>Complete genome sequence of Alicycliphilus denitrificans DP3.</title>
        <authorList>
            <person name="Chen X."/>
        </authorList>
    </citation>
    <scope>NUCLEOTIDE SEQUENCE [LARGE SCALE GENOMIC DNA]</scope>
    <source>
        <strain evidence="1 2">DP3</strain>
    </source>
</reference>
<evidence type="ECO:0000313" key="2">
    <source>
        <dbReference type="Proteomes" id="UP000500755"/>
    </source>
</evidence>
<dbReference type="AlphaFoldDB" id="A0A858ZW35"/>
<protein>
    <submittedName>
        <fullName evidence="1">Histidine kinase</fullName>
    </submittedName>
</protein>
<keyword evidence="1" id="KW-0808">Transferase</keyword>
<dbReference type="Gene3D" id="3.40.50.2300">
    <property type="match status" value="1"/>
</dbReference>
<keyword evidence="1" id="KW-0418">Kinase</keyword>